<dbReference type="SUPFAM" id="SSF53335">
    <property type="entry name" value="S-adenosyl-L-methionine-dependent methyltransferases"/>
    <property type="match status" value="1"/>
</dbReference>
<dbReference type="OrthoDB" id="7348755at2"/>
<dbReference type="Proteomes" id="UP000062912">
    <property type="component" value="Unassembled WGS sequence"/>
</dbReference>
<comment type="caution">
    <text evidence="1">The sequence shown here is derived from an EMBL/GenBank/DDBJ whole genome shotgun (WGS) entry which is preliminary data.</text>
</comment>
<evidence type="ECO:0000313" key="1">
    <source>
        <dbReference type="EMBL" id="KWF37922.1"/>
    </source>
</evidence>
<dbReference type="Pfam" id="PF13489">
    <property type="entry name" value="Methyltransf_23"/>
    <property type="match status" value="1"/>
</dbReference>
<reference evidence="1 2" key="1">
    <citation type="submission" date="2015-11" db="EMBL/GenBank/DDBJ databases">
        <title>Expanding the genomic diversity of Burkholderia species for the development of highly accurate diagnostics.</title>
        <authorList>
            <person name="Sahl J."/>
            <person name="Keim P."/>
            <person name="Wagner D."/>
        </authorList>
    </citation>
    <scope>NUCLEOTIDE SEQUENCE [LARGE SCALE GENOMIC DNA]</scope>
    <source>
        <strain evidence="1 2">MSMB368WGS</strain>
    </source>
</reference>
<keyword evidence="1" id="KW-0808">Transferase</keyword>
<gene>
    <name evidence="1" type="ORF">WT56_04295</name>
</gene>
<dbReference type="Gene3D" id="3.40.50.150">
    <property type="entry name" value="Vaccinia Virus protein VP39"/>
    <property type="match status" value="1"/>
</dbReference>
<dbReference type="GO" id="GO:0008168">
    <property type="term" value="F:methyltransferase activity"/>
    <property type="evidence" value="ECO:0007669"/>
    <property type="project" value="UniProtKB-KW"/>
</dbReference>
<keyword evidence="1" id="KW-0489">Methyltransferase</keyword>
<dbReference type="GO" id="GO:0032259">
    <property type="term" value="P:methylation"/>
    <property type="evidence" value="ECO:0007669"/>
    <property type="project" value="UniProtKB-KW"/>
</dbReference>
<organism evidence="1 2">
    <name type="scientific">Burkholderia pseudomultivorans</name>
    <dbReference type="NCBI Taxonomy" id="1207504"/>
    <lineage>
        <taxon>Bacteria</taxon>
        <taxon>Pseudomonadati</taxon>
        <taxon>Pseudomonadota</taxon>
        <taxon>Betaproteobacteria</taxon>
        <taxon>Burkholderiales</taxon>
        <taxon>Burkholderiaceae</taxon>
        <taxon>Burkholderia</taxon>
        <taxon>Burkholderia cepacia complex</taxon>
    </lineage>
</organism>
<protein>
    <submittedName>
        <fullName evidence="1">SAM-dependent methyltransferase</fullName>
    </submittedName>
</protein>
<sequence length="212" mass="22974">MSVNVSGTEGYAENASILIERWRAISFAEHHAPILPLVPKAPSRVLDIGAGIGTDAAGFAAMGHTVVAVEPVDALRAAGIALHRSASIEWLDDSLPDLAVLRARHAGFDCAMLSAVWMHLDADERRRAMPNVAALLADGAMLAMTLRHGPVPDGRRMFDVSAEETVQLAHMHGLRVAMNERTGSVQRDNRQMAVMWSRLVFVKDGTDNHARD</sequence>
<accession>A0A132ENV6</accession>
<dbReference type="AlphaFoldDB" id="A0A132ENV6"/>
<dbReference type="InterPro" id="IPR029063">
    <property type="entry name" value="SAM-dependent_MTases_sf"/>
</dbReference>
<proteinExistence type="predicted"/>
<name>A0A132ENV6_9BURK</name>
<dbReference type="EMBL" id="LPJR01000001">
    <property type="protein sequence ID" value="KWF37922.1"/>
    <property type="molecule type" value="Genomic_DNA"/>
</dbReference>
<dbReference type="RefSeq" id="WP_060237716.1">
    <property type="nucleotide sequence ID" value="NZ_LPJR01000001.1"/>
</dbReference>
<evidence type="ECO:0000313" key="2">
    <source>
        <dbReference type="Proteomes" id="UP000062912"/>
    </source>
</evidence>